<protein>
    <submittedName>
        <fullName evidence="1">Uncharacterized protein</fullName>
    </submittedName>
</protein>
<proteinExistence type="predicted"/>
<reference evidence="1 2" key="1">
    <citation type="submission" date="2018-12" db="EMBL/GenBank/DDBJ databases">
        <title>Cadmium resistance mechanism in endophytic bacteria Burkholderia cenocepacia YG-3.</title>
        <authorList>
            <person name="Zhang X."/>
            <person name="Wang X."/>
            <person name="Zhu Y."/>
        </authorList>
    </citation>
    <scope>NUCLEOTIDE SEQUENCE [LARGE SCALE GENOMIC DNA]</scope>
    <source>
        <strain evidence="1 2">YG-3</strain>
    </source>
</reference>
<name>A0A3S9N2P3_9BURK</name>
<sequence>MVSARVPPGRPLLPVSSFWVRALRVTEGMMAAQSSVFCRAPAPTSRAFAGGTACASTFVARDRAEGAR</sequence>
<evidence type="ECO:0000313" key="2">
    <source>
        <dbReference type="Proteomes" id="UP000277191"/>
    </source>
</evidence>
<dbReference type="EMBL" id="CP034545">
    <property type="protein sequence ID" value="AZQ49855.1"/>
    <property type="molecule type" value="Genomic_DNA"/>
</dbReference>
<gene>
    <name evidence="1" type="ORF">D5R55_01850</name>
</gene>
<dbReference type="AlphaFoldDB" id="A0A3S9N2P3"/>
<organism evidence="1 2">
    <name type="scientific">Burkholderia cenocepacia</name>
    <dbReference type="NCBI Taxonomy" id="95486"/>
    <lineage>
        <taxon>Bacteria</taxon>
        <taxon>Pseudomonadati</taxon>
        <taxon>Pseudomonadota</taxon>
        <taxon>Betaproteobacteria</taxon>
        <taxon>Burkholderiales</taxon>
        <taxon>Burkholderiaceae</taxon>
        <taxon>Burkholderia</taxon>
        <taxon>Burkholderia cepacia complex</taxon>
    </lineage>
</organism>
<dbReference type="Proteomes" id="UP000277191">
    <property type="component" value="Chromosome 1"/>
</dbReference>
<evidence type="ECO:0000313" key="1">
    <source>
        <dbReference type="EMBL" id="AZQ49855.1"/>
    </source>
</evidence>
<accession>A0A3S9N2P3</accession>